<comment type="caution">
    <text evidence="2">The sequence shown here is derived from an EMBL/GenBank/DDBJ whole genome shotgun (WGS) entry which is preliminary data.</text>
</comment>
<dbReference type="EMBL" id="JAGQHS010000105">
    <property type="protein sequence ID" value="MCA9757547.1"/>
    <property type="molecule type" value="Genomic_DNA"/>
</dbReference>
<dbReference type="Proteomes" id="UP000739538">
    <property type="component" value="Unassembled WGS sequence"/>
</dbReference>
<reference evidence="2" key="1">
    <citation type="submission" date="2020-04" db="EMBL/GenBank/DDBJ databases">
        <authorList>
            <person name="Zhang T."/>
        </authorList>
    </citation>
    <scope>NUCLEOTIDE SEQUENCE</scope>
    <source>
        <strain evidence="2">HKST-UBA02</strain>
    </source>
</reference>
<feature type="chain" id="PRO_5037854855" description="Outer membrane beta-barrel protein" evidence="1">
    <location>
        <begin position="38"/>
        <end position="374"/>
    </location>
</feature>
<evidence type="ECO:0000313" key="2">
    <source>
        <dbReference type="EMBL" id="MCA9757547.1"/>
    </source>
</evidence>
<keyword evidence="1" id="KW-0732">Signal</keyword>
<feature type="signal peptide" evidence="1">
    <location>
        <begin position="1"/>
        <end position="37"/>
    </location>
</feature>
<name>A0A956NDY3_UNCEI</name>
<evidence type="ECO:0008006" key="4">
    <source>
        <dbReference type="Google" id="ProtNLM"/>
    </source>
</evidence>
<protein>
    <recommendedName>
        <fullName evidence="4">Outer membrane beta-barrel protein</fullName>
    </recommendedName>
</protein>
<evidence type="ECO:0000313" key="3">
    <source>
        <dbReference type="Proteomes" id="UP000739538"/>
    </source>
</evidence>
<proteinExistence type="predicted"/>
<reference evidence="2" key="2">
    <citation type="journal article" date="2021" name="Microbiome">
        <title>Successional dynamics and alternative stable states in a saline activated sludge microbial community over 9 years.</title>
        <authorList>
            <person name="Wang Y."/>
            <person name="Ye J."/>
            <person name="Ju F."/>
            <person name="Liu L."/>
            <person name="Boyd J.A."/>
            <person name="Deng Y."/>
            <person name="Parks D.H."/>
            <person name="Jiang X."/>
            <person name="Yin X."/>
            <person name="Woodcroft B.J."/>
            <person name="Tyson G.W."/>
            <person name="Hugenholtz P."/>
            <person name="Polz M.F."/>
            <person name="Zhang T."/>
        </authorList>
    </citation>
    <scope>NUCLEOTIDE SEQUENCE</scope>
    <source>
        <strain evidence="2">HKST-UBA02</strain>
    </source>
</reference>
<sequence>MNPSFRSARCCLRPCSIASSVFAIAVSSFLWTSSAQGAGSMNFGAVVDSRSWGSESLQSLNYRLGAQVDAVDGWRAGIRVGYLTVRGRHSASLSAPTDTRLFVSRRLFGSLESRLTVDLPTGYATQSESDMAITRSLQDVLLDLPVRSTGSSLRFSTALGGTYSPALDWTVGLGAAWQDPSTYQPIEQGPDYDQGSSYSFSGVAEYRPGDWTWRTRVRWAHSGTGSYGSTTIETTPGWTGDTMLLRRWTRTSGWLRFGFRQPSEYSNAEGMQLDAGRGNEQSLTLGAFLHASTKLSFDASLSHARYLGRGARELGRSNRTELHTGAELRIDSKSSLRLDLSIYRGQFRESTEAAPSDSQSWKGTQLKLATVVRF</sequence>
<accession>A0A956NDY3</accession>
<organism evidence="2 3">
    <name type="scientific">Eiseniibacteriota bacterium</name>
    <dbReference type="NCBI Taxonomy" id="2212470"/>
    <lineage>
        <taxon>Bacteria</taxon>
        <taxon>Candidatus Eiseniibacteriota</taxon>
    </lineage>
</organism>
<gene>
    <name evidence="2" type="ORF">KDA27_17210</name>
</gene>
<dbReference type="AlphaFoldDB" id="A0A956NDY3"/>
<evidence type="ECO:0000256" key="1">
    <source>
        <dbReference type="SAM" id="SignalP"/>
    </source>
</evidence>